<dbReference type="SMART" id="SM00216">
    <property type="entry name" value="VWD"/>
    <property type="match status" value="1"/>
</dbReference>
<dbReference type="CDD" id="cd19941">
    <property type="entry name" value="TIL"/>
    <property type="match status" value="1"/>
</dbReference>
<feature type="domain" description="VWFD" evidence="3">
    <location>
        <begin position="170"/>
        <end position="329"/>
    </location>
</feature>
<protein>
    <recommendedName>
        <fullName evidence="3">VWFD domain-containing protein</fullName>
    </recommendedName>
</protein>
<organism evidence="4 5">
    <name type="scientific">Haplochromis burtoni</name>
    <name type="common">Burton's mouthbrooder</name>
    <name type="synonym">Chromis burtoni</name>
    <dbReference type="NCBI Taxonomy" id="8153"/>
    <lineage>
        <taxon>Eukaryota</taxon>
        <taxon>Metazoa</taxon>
        <taxon>Chordata</taxon>
        <taxon>Craniata</taxon>
        <taxon>Vertebrata</taxon>
        <taxon>Euteleostomi</taxon>
        <taxon>Actinopterygii</taxon>
        <taxon>Neopterygii</taxon>
        <taxon>Teleostei</taxon>
        <taxon>Neoteleostei</taxon>
        <taxon>Acanthomorphata</taxon>
        <taxon>Ovalentaria</taxon>
        <taxon>Cichlomorphae</taxon>
        <taxon>Cichliformes</taxon>
        <taxon>Cichlidae</taxon>
        <taxon>African cichlids</taxon>
        <taxon>Pseudocrenilabrinae</taxon>
        <taxon>Haplochromini</taxon>
        <taxon>Haplochromis</taxon>
    </lineage>
</organism>
<dbReference type="Pfam" id="PF08742">
    <property type="entry name" value="C8"/>
    <property type="match status" value="1"/>
</dbReference>
<dbReference type="InterPro" id="IPR014853">
    <property type="entry name" value="VWF/SSPO/ZAN-like_Cys-rich_dom"/>
</dbReference>
<dbReference type="InterPro" id="IPR036084">
    <property type="entry name" value="Ser_inhib-like_sf"/>
</dbReference>
<dbReference type="InterPro" id="IPR001846">
    <property type="entry name" value="VWF_type-D"/>
</dbReference>
<dbReference type="PANTHER" id="PTHR11339:SF408">
    <property type="entry name" value="MUCIN-5B"/>
    <property type="match status" value="1"/>
</dbReference>
<dbReference type="Ensembl" id="ENSHBUT00000029901.1">
    <property type="protein sequence ID" value="ENSHBUP00000020274.1"/>
    <property type="gene ID" value="ENSHBUG00000022766.1"/>
</dbReference>
<keyword evidence="1" id="KW-1015">Disulfide bond</keyword>
<evidence type="ECO:0000256" key="1">
    <source>
        <dbReference type="ARBA" id="ARBA00023157"/>
    </source>
</evidence>
<reference evidence="4" key="2">
    <citation type="submission" date="2025-09" db="UniProtKB">
        <authorList>
            <consortium name="Ensembl"/>
        </authorList>
    </citation>
    <scope>IDENTIFICATION</scope>
</reference>
<proteinExistence type="predicted"/>
<evidence type="ECO:0000313" key="5">
    <source>
        <dbReference type="Proteomes" id="UP000264840"/>
    </source>
</evidence>
<dbReference type="GeneTree" id="ENSGT00940000165245"/>
<reference evidence="4" key="1">
    <citation type="submission" date="2025-08" db="UniProtKB">
        <authorList>
            <consortium name="Ensembl"/>
        </authorList>
    </citation>
    <scope>IDENTIFICATION</scope>
</reference>
<dbReference type="Pfam" id="PF00094">
    <property type="entry name" value="VWD"/>
    <property type="match status" value="1"/>
</dbReference>
<dbReference type="GO" id="GO:0005615">
    <property type="term" value="C:extracellular space"/>
    <property type="evidence" value="ECO:0007669"/>
    <property type="project" value="TreeGrafter"/>
</dbReference>
<dbReference type="AlphaFoldDB" id="A0A3Q2WF00"/>
<dbReference type="InterPro" id="IPR050780">
    <property type="entry name" value="Mucin_vWF_Thrombospondin_sf"/>
</dbReference>
<dbReference type="SMART" id="SM00832">
    <property type="entry name" value="C8"/>
    <property type="match status" value="1"/>
</dbReference>
<dbReference type="Gene3D" id="2.10.25.10">
    <property type="entry name" value="Laminin"/>
    <property type="match status" value="1"/>
</dbReference>
<sequence length="411" mass="45677">MTGLCGKCNVTECLLNYQVCEHFFSYTLSCLQSSRLHYFQLCHKNIYRCENSEHIGCAFIREIVLHCGKSSNLSLFWWMNVTRPTCPGALLYEEEGAAFVPTCSNPNPHFSSQDITSSCVCPEGKVLNDHLDGFHCVNVSNCTCVFAGRTWTETYLCEGGKWRCSENCPIKCQIEGQFVSTFDGKQYTVPGKCTYLALQGFNWTVIITFSKKDPSIQAETYTFTNNMAKVGDQEISEFYQSDGAQVFWQSSMYIQVLTSSDIKLRLQMSPEIQLYISVPRKHKALCGNGNSDGTDDFTSSSGIIELSAEPFALSWSLGACTVNIPSTCINTHNEIFADEKCSVLISATAILAKCNVHLPPDQYYTACIQRTCNCGNNMQRCLCIALDSYAKACASLGVLIGDWRKAANCSK</sequence>
<dbReference type="Proteomes" id="UP000264840">
    <property type="component" value="Unplaced"/>
</dbReference>
<keyword evidence="5" id="KW-1185">Reference proteome</keyword>
<evidence type="ECO:0000259" key="3">
    <source>
        <dbReference type="PROSITE" id="PS51233"/>
    </source>
</evidence>
<name>A0A3Q2WF00_HAPBU</name>
<accession>A0A3Q2WF00</accession>
<dbReference type="GO" id="GO:0031012">
    <property type="term" value="C:extracellular matrix"/>
    <property type="evidence" value="ECO:0007669"/>
    <property type="project" value="TreeGrafter"/>
</dbReference>
<dbReference type="SUPFAM" id="SSF57567">
    <property type="entry name" value="Serine protease inhibitors"/>
    <property type="match status" value="1"/>
</dbReference>
<evidence type="ECO:0000256" key="2">
    <source>
        <dbReference type="ARBA" id="ARBA00023180"/>
    </source>
</evidence>
<keyword evidence="2" id="KW-0325">Glycoprotein</keyword>
<evidence type="ECO:0000313" key="4">
    <source>
        <dbReference type="Ensembl" id="ENSHBUP00000020274.1"/>
    </source>
</evidence>
<dbReference type="PROSITE" id="PS51233">
    <property type="entry name" value="VWFD"/>
    <property type="match status" value="1"/>
</dbReference>
<dbReference type="PANTHER" id="PTHR11339">
    <property type="entry name" value="EXTRACELLULAR MATRIX GLYCOPROTEIN RELATED"/>
    <property type="match status" value="1"/>
</dbReference>